<accession>A0ABV6NXI6</accession>
<dbReference type="Pfam" id="PF02687">
    <property type="entry name" value="FtsX"/>
    <property type="match status" value="1"/>
</dbReference>
<feature type="transmembrane region" description="Helical" evidence="7">
    <location>
        <begin position="714"/>
        <end position="734"/>
    </location>
</feature>
<keyword evidence="10" id="KW-1185">Reference proteome</keyword>
<feature type="domain" description="ABC3 transporter permease C-terminal" evidence="8">
    <location>
        <begin position="247"/>
        <end position="365"/>
    </location>
</feature>
<protein>
    <submittedName>
        <fullName evidence="9">FtsX-like permease family protein</fullName>
    </submittedName>
</protein>
<evidence type="ECO:0000256" key="4">
    <source>
        <dbReference type="ARBA" id="ARBA00022989"/>
    </source>
</evidence>
<evidence type="ECO:0000313" key="10">
    <source>
        <dbReference type="Proteomes" id="UP001589894"/>
    </source>
</evidence>
<gene>
    <name evidence="9" type="ORF">ACFFHU_15225</name>
</gene>
<evidence type="ECO:0000256" key="5">
    <source>
        <dbReference type="ARBA" id="ARBA00023136"/>
    </source>
</evidence>
<feature type="transmembrane region" description="Helical" evidence="7">
    <location>
        <begin position="334"/>
        <end position="354"/>
    </location>
</feature>
<comment type="subcellular location">
    <subcellularLocation>
        <location evidence="1">Cell membrane</location>
        <topology evidence="1">Multi-pass membrane protein</topology>
    </subcellularLocation>
</comment>
<evidence type="ECO:0000256" key="1">
    <source>
        <dbReference type="ARBA" id="ARBA00004651"/>
    </source>
</evidence>
<evidence type="ECO:0000259" key="8">
    <source>
        <dbReference type="Pfam" id="PF02687"/>
    </source>
</evidence>
<feature type="compositionally biased region" description="Basic and acidic residues" evidence="6">
    <location>
        <begin position="529"/>
        <end position="546"/>
    </location>
</feature>
<feature type="transmembrane region" description="Helical" evidence="7">
    <location>
        <begin position="287"/>
        <end position="314"/>
    </location>
</feature>
<evidence type="ECO:0000256" key="2">
    <source>
        <dbReference type="ARBA" id="ARBA00022475"/>
    </source>
</evidence>
<feature type="transmembrane region" description="Helical" evidence="7">
    <location>
        <begin position="416"/>
        <end position="439"/>
    </location>
</feature>
<feature type="transmembrane region" description="Helical" evidence="7">
    <location>
        <begin position="802"/>
        <end position="821"/>
    </location>
</feature>
<dbReference type="PANTHER" id="PTHR30287">
    <property type="entry name" value="MEMBRANE COMPONENT OF PREDICTED ABC SUPERFAMILY METABOLITE UPTAKE TRANSPORTER"/>
    <property type="match status" value="1"/>
</dbReference>
<sequence>MSAGSAGPLSLAPVDLSAGGNGGAAARRAVLRWSWRLFRREWRQQVLVLALLTAAVAATVLGAAIGTNAPPPLAAGYGSADHLALVTATPQRARDDVAALRQRFGAVDVIQERQLRTGTAEGAMLRAQDPAGRYGGPMVALRSGRFPAGAGEVAMTSSLARSYGLQPGDEWTDDGAPRRLVGIVENPQNLLDDFALVAPGQVDRPDRTRVLFDATDDAVAAYRPPPGVSVQAPSPPALSPAYVVLALAIFGLVFVGLVAVAGFSVLAQRRLRALGMLSSLGATDRAVRLVMIANGALVGTVGALTGGVLGLVLWAGYAPRFSQHVHHRVAWAHLPWWLVALAMLLAVGTSVLAAGRPARSVSRLPVMAALSGRPAHGRPARRTVVPGAVVLLAGLVMIWCSGGWSGGNDALQLGGLLAAAVGVLLLAPGGVAILAAVAARTPVASRLALRDLSRYRTRSGVALAAVSFAVFTAVIVVLLSTGRLADPVDYAGPNLPADQLLIRPDPGSETGLGAPAGPDGAAGPADPGRAGRDERPGATPPRRDPATDAASVRAISGVLGASDPLPLLDSGPTLGQGLRGDPGTIWLATPQVLAHYGIDPATIAPDTILLTSRHGLAGASGLVLFAGPDRPPYQNPKVQRTGALPTGASQPNLLLTEYGARLLQLSPVPAGWLVQTPHPLIDGQINTVRQLALADHLTIETRSGAASAGQLRTVATGGGILLALGVLAMTIGLIRGEAGRDLRTLAATGASSWVRRRITAATAAGLGLVGALWGTVAGYLVAIALFHQEFSQRLGDVPLPELAATLVGLPLAATVGSWLLAGREPPVIVRRAVE</sequence>
<feature type="transmembrane region" description="Helical" evidence="7">
    <location>
        <begin position="383"/>
        <end position="404"/>
    </location>
</feature>
<dbReference type="InterPro" id="IPR038766">
    <property type="entry name" value="Membrane_comp_ABC_pdt"/>
</dbReference>
<keyword evidence="3 7" id="KW-0812">Transmembrane</keyword>
<keyword evidence="5 7" id="KW-0472">Membrane</keyword>
<evidence type="ECO:0000313" key="9">
    <source>
        <dbReference type="EMBL" id="MFC0565483.1"/>
    </source>
</evidence>
<feature type="transmembrane region" description="Helical" evidence="7">
    <location>
        <begin position="46"/>
        <end position="65"/>
    </location>
</feature>
<dbReference type="EMBL" id="JBHLUE010000011">
    <property type="protein sequence ID" value="MFC0565483.1"/>
    <property type="molecule type" value="Genomic_DNA"/>
</dbReference>
<name>A0ABV6NXI6_9ACTN</name>
<comment type="caution">
    <text evidence="9">The sequence shown here is derived from an EMBL/GenBank/DDBJ whole genome shotgun (WGS) entry which is preliminary data.</text>
</comment>
<feature type="compositionally biased region" description="Low complexity" evidence="6">
    <location>
        <begin position="513"/>
        <end position="528"/>
    </location>
</feature>
<evidence type="ECO:0000256" key="3">
    <source>
        <dbReference type="ARBA" id="ARBA00022692"/>
    </source>
</evidence>
<feature type="transmembrane region" description="Helical" evidence="7">
    <location>
        <begin position="460"/>
        <end position="479"/>
    </location>
</feature>
<keyword evidence="4 7" id="KW-1133">Transmembrane helix</keyword>
<dbReference type="InterPro" id="IPR003838">
    <property type="entry name" value="ABC3_permease_C"/>
</dbReference>
<dbReference type="RefSeq" id="WP_377339312.1">
    <property type="nucleotide sequence ID" value="NZ_JBHLUE010000011.1"/>
</dbReference>
<reference evidence="9 10" key="1">
    <citation type="submission" date="2024-09" db="EMBL/GenBank/DDBJ databases">
        <authorList>
            <person name="Sun Q."/>
            <person name="Mori K."/>
        </authorList>
    </citation>
    <scope>NUCLEOTIDE SEQUENCE [LARGE SCALE GENOMIC DNA]</scope>
    <source>
        <strain evidence="9 10">TBRC 2205</strain>
    </source>
</reference>
<dbReference type="Proteomes" id="UP001589894">
    <property type="component" value="Unassembled WGS sequence"/>
</dbReference>
<organism evidence="9 10">
    <name type="scientific">Plantactinospora siamensis</name>
    <dbReference type="NCBI Taxonomy" id="555372"/>
    <lineage>
        <taxon>Bacteria</taxon>
        <taxon>Bacillati</taxon>
        <taxon>Actinomycetota</taxon>
        <taxon>Actinomycetes</taxon>
        <taxon>Micromonosporales</taxon>
        <taxon>Micromonosporaceae</taxon>
        <taxon>Plantactinospora</taxon>
    </lineage>
</organism>
<feature type="transmembrane region" description="Helical" evidence="7">
    <location>
        <begin position="758"/>
        <end position="782"/>
    </location>
</feature>
<feature type="region of interest" description="Disordered" evidence="6">
    <location>
        <begin position="499"/>
        <end position="549"/>
    </location>
</feature>
<dbReference type="PANTHER" id="PTHR30287:SF2">
    <property type="entry name" value="BLL1001 PROTEIN"/>
    <property type="match status" value="1"/>
</dbReference>
<proteinExistence type="predicted"/>
<feature type="transmembrane region" description="Helical" evidence="7">
    <location>
        <begin position="241"/>
        <end position="266"/>
    </location>
</feature>
<keyword evidence="2" id="KW-1003">Cell membrane</keyword>
<evidence type="ECO:0000256" key="7">
    <source>
        <dbReference type="SAM" id="Phobius"/>
    </source>
</evidence>
<evidence type="ECO:0000256" key="6">
    <source>
        <dbReference type="SAM" id="MobiDB-lite"/>
    </source>
</evidence>